<dbReference type="EMBL" id="PGCJ01000068">
    <property type="protein sequence ID" value="PLW53073.1"/>
    <property type="molecule type" value="Genomic_DNA"/>
</dbReference>
<organism evidence="1 2">
    <name type="scientific">Puccinia coronata f. sp. avenae</name>
    <dbReference type="NCBI Taxonomy" id="200324"/>
    <lineage>
        <taxon>Eukaryota</taxon>
        <taxon>Fungi</taxon>
        <taxon>Dikarya</taxon>
        <taxon>Basidiomycota</taxon>
        <taxon>Pucciniomycotina</taxon>
        <taxon>Pucciniomycetes</taxon>
        <taxon>Pucciniales</taxon>
        <taxon>Pucciniaceae</taxon>
        <taxon>Puccinia</taxon>
    </lineage>
</organism>
<comment type="caution">
    <text evidence="1">The sequence shown here is derived from an EMBL/GenBank/DDBJ whole genome shotgun (WGS) entry which is preliminary data.</text>
</comment>
<keyword evidence="2" id="KW-1185">Reference proteome</keyword>
<dbReference type="Proteomes" id="UP000235388">
    <property type="component" value="Unassembled WGS sequence"/>
</dbReference>
<protein>
    <submittedName>
        <fullName evidence="1">Uncharacterized protein</fullName>
    </submittedName>
</protein>
<accession>A0A2N5VSV2</accession>
<gene>
    <name evidence="1" type="ORF">PCANC_05799</name>
</gene>
<sequence>MSKEWRAANTLKACMELAKEAAAQLDLLSLLPPETLQSICHRPLSSAPPPGLHFPPTPSAVTSPGILVTHMGSLNCLNAPVSLEKRLAFKPDEESPIGGTNFDPSALAEYVMGDYQNYDEEYEDYGKPSNPAVNVPVNTVQVCLDCLKGNCLIVPALFNGPNGNRFTANILVDTGAMAKFVSKEFVQRHNLKL</sequence>
<dbReference type="AlphaFoldDB" id="A0A2N5VSV2"/>
<evidence type="ECO:0000313" key="1">
    <source>
        <dbReference type="EMBL" id="PLW53073.1"/>
    </source>
</evidence>
<proteinExistence type="predicted"/>
<evidence type="ECO:0000313" key="2">
    <source>
        <dbReference type="Proteomes" id="UP000235388"/>
    </source>
</evidence>
<name>A0A2N5VSV2_9BASI</name>
<reference evidence="1 2" key="1">
    <citation type="submission" date="2017-11" db="EMBL/GenBank/DDBJ databases">
        <title>De novo assembly and phasing of dikaryotic genomes from two isolates of Puccinia coronata f. sp. avenae, the causal agent of oat crown rust.</title>
        <authorList>
            <person name="Miller M.E."/>
            <person name="Zhang Y."/>
            <person name="Omidvar V."/>
            <person name="Sperschneider J."/>
            <person name="Schwessinger B."/>
            <person name="Raley C."/>
            <person name="Palmer J.M."/>
            <person name="Garnica D."/>
            <person name="Upadhyaya N."/>
            <person name="Rathjen J."/>
            <person name="Taylor J.M."/>
            <person name="Park R.F."/>
            <person name="Dodds P.N."/>
            <person name="Hirsch C.D."/>
            <person name="Kianian S.F."/>
            <person name="Figueroa M."/>
        </authorList>
    </citation>
    <scope>NUCLEOTIDE SEQUENCE [LARGE SCALE GENOMIC DNA]</scope>
    <source>
        <strain evidence="1">12NC29</strain>
    </source>
</reference>